<evidence type="ECO:0000313" key="3">
    <source>
        <dbReference type="Proteomes" id="UP001600894"/>
    </source>
</evidence>
<evidence type="ECO:0000256" key="1">
    <source>
        <dbReference type="SAM" id="Phobius"/>
    </source>
</evidence>
<feature type="transmembrane region" description="Helical" evidence="1">
    <location>
        <begin position="73"/>
        <end position="97"/>
    </location>
</feature>
<organism evidence="2 3">
    <name type="scientific">Enterocloster alcoholdehydrogenati</name>
    <dbReference type="NCBI Taxonomy" id="2547410"/>
    <lineage>
        <taxon>Bacteria</taxon>
        <taxon>Bacillati</taxon>
        <taxon>Bacillota</taxon>
        <taxon>Clostridia</taxon>
        <taxon>Lachnospirales</taxon>
        <taxon>Lachnospiraceae</taxon>
        <taxon>Enterocloster</taxon>
    </lineage>
</organism>
<keyword evidence="1" id="KW-1133">Transmembrane helix</keyword>
<evidence type="ECO:0000313" key="2">
    <source>
        <dbReference type="EMBL" id="GAA6267780.1"/>
    </source>
</evidence>
<dbReference type="RefSeq" id="WP_390469347.1">
    <property type="nucleotide sequence ID" value="NZ_BAABXL010000001.1"/>
</dbReference>
<keyword evidence="1" id="KW-0472">Membrane</keyword>
<proteinExistence type="predicted"/>
<protein>
    <submittedName>
        <fullName evidence="2">Uncharacterized protein</fullName>
    </submittedName>
</protein>
<reference evidence="2 3" key="1">
    <citation type="submission" date="2024-04" db="EMBL/GenBank/DDBJ databases">
        <title>Defined microbial consortia suppress multidrug-resistant proinflammatory Enterobacteriaceae via ecological control.</title>
        <authorList>
            <person name="Furuichi M."/>
            <person name="Kawaguchi T."/>
            <person name="Pust M."/>
            <person name="Yasuma K."/>
            <person name="Plichta D."/>
            <person name="Hasegawa N."/>
            <person name="Ohya T."/>
            <person name="Bhattarai S."/>
            <person name="Sasajima S."/>
            <person name="Aoto Y."/>
            <person name="Tuganbaev T."/>
            <person name="Yaginuma M."/>
            <person name="Ueda M."/>
            <person name="Okahashi N."/>
            <person name="Amafuji K."/>
            <person name="Kiridooshi Y."/>
            <person name="Sugita K."/>
            <person name="Strazar M."/>
            <person name="Skelly A."/>
            <person name="Suda W."/>
            <person name="Hattori M."/>
            <person name="Nakamoto N."/>
            <person name="Caballero S."/>
            <person name="Norman J."/>
            <person name="Olle B."/>
            <person name="Tanoue T."/>
            <person name="Arita M."/>
            <person name="Bucci V."/>
            <person name="Atarashi K."/>
            <person name="Xavier R."/>
            <person name="Honda K."/>
        </authorList>
    </citation>
    <scope>NUCLEOTIDE SEQUENCE [LARGE SCALE GENOMIC DNA]</scope>
    <source>
        <strain evidence="3">f13</strain>
    </source>
</reference>
<comment type="caution">
    <text evidence="2">The sequence shown here is derived from an EMBL/GenBank/DDBJ whole genome shotgun (WGS) entry which is preliminary data.</text>
</comment>
<accession>A0ABQ0AUT8</accession>
<keyword evidence="1" id="KW-0812">Transmembrane</keyword>
<dbReference type="Proteomes" id="UP001600894">
    <property type="component" value="Unassembled WGS sequence"/>
</dbReference>
<name>A0ABQ0AUT8_9FIRM</name>
<gene>
    <name evidence="2" type="ORF">F130042H8_08400</name>
</gene>
<dbReference type="EMBL" id="BAABXL010000001">
    <property type="protein sequence ID" value="GAA6267780.1"/>
    <property type="molecule type" value="Genomic_DNA"/>
</dbReference>
<keyword evidence="3" id="KW-1185">Reference proteome</keyword>
<sequence>MSENTAHKPKIKKRSSFPLFPSKPSGADDWFYTFMCMNIPVYGWKYLKRLLEQEPEGSPQREFAAAYLYYKRVFLRISLLLTALLALLGLAGSLWLIGYMTLL</sequence>